<name>A0A7J7IXZ8_BUGNE</name>
<dbReference type="GO" id="GO:0006508">
    <property type="term" value="P:proteolysis"/>
    <property type="evidence" value="ECO:0007669"/>
    <property type="project" value="UniProtKB-KW"/>
</dbReference>
<keyword evidence="7" id="KW-0378">Hydrolase</keyword>
<dbReference type="PANTHER" id="PTHR11705">
    <property type="entry name" value="PROTEASE FAMILY M14 CARBOXYPEPTIDASE A,B"/>
    <property type="match status" value="1"/>
</dbReference>
<organism evidence="14 15">
    <name type="scientific">Bugula neritina</name>
    <name type="common">Brown bryozoan</name>
    <name type="synonym">Sertularia neritina</name>
    <dbReference type="NCBI Taxonomy" id="10212"/>
    <lineage>
        <taxon>Eukaryota</taxon>
        <taxon>Metazoa</taxon>
        <taxon>Spiralia</taxon>
        <taxon>Lophotrochozoa</taxon>
        <taxon>Bryozoa</taxon>
        <taxon>Gymnolaemata</taxon>
        <taxon>Cheilostomatida</taxon>
        <taxon>Flustrina</taxon>
        <taxon>Buguloidea</taxon>
        <taxon>Bugulidae</taxon>
        <taxon>Bugula</taxon>
    </lineage>
</organism>
<keyword evidence="8" id="KW-0862">Zinc</keyword>
<evidence type="ECO:0000256" key="12">
    <source>
        <dbReference type="SAM" id="SignalP"/>
    </source>
</evidence>
<evidence type="ECO:0000256" key="6">
    <source>
        <dbReference type="ARBA" id="ARBA00022729"/>
    </source>
</evidence>
<keyword evidence="3" id="KW-0121">Carboxypeptidase</keyword>
<evidence type="ECO:0000256" key="7">
    <source>
        <dbReference type="ARBA" id="ARBA00022801"/>
    </source>
</evidence>
<sequence length="619" mass="70401">MEVFAQVFKLLLYLSGTLNTIAAYEDVQRKDVSDMNVISVNLPSIYAQKDLLRNITQQPNIHILSVLKNLTVALIVKDSIMNKTLDVIQQYSPGLNNITITRVPDIPITDGWTLRARKRRSLHDFRLESYNTYDSIMEYLDELAAAHPQLCQTEVIGSSYEGRDIKVIKLHGLTGKSGVRVFIEGTQHAREWISPAAIIYMIQQMVKGYTEKDSWTVQLLDKYEFHFLPVMNPDGYEYTYSSSQTRFWRKNRKVIYNGTRCIGVDLNRNWGFHWSGLGGSKWLCSELYRGKSEFSESETRSTAEYINRYNGTWHSYFSFHSYGQLILFPWSHSDIDSPDYHYHASAAHEFAEGLSQLNNITYQTGSVTDLLYIASGSSESWAYGSARIPYAYTIELPSTSFVLPRERIAPTAMELLDGFRYYFKHIEKSRPNLYEILHAADQDYISPSELTSTESFSTWSTTPELTQSNLLGTMPSVSTFSKQDDESSTFTTSEPTLFSSSSIIKQYSTTAKTFKTQTATVNQHSSTTQSKTVKPNPSTPIQYSSTLGKRFSKQYDTVSSTLTSSRNTTYVNESSQSTSTQVSIKYANKQKAVQYNSSHHSLTDFISFSIFIFILNTCT</sequence>
<dbReference type="SUPFAM" id="SSF53187">
    <property type="entry name" value="Zn-dependent exopeptidases"/>
    <property type="match status" value="1"/>
</dbReference>
<feature type="active site" description="Proton donor/acceptor" evidence="10">
    <location>
        <position position="395"/>
    </location>
</feature>
<keyword evidence="9" id="KW-0482">Metalloprotease</keyword>
<accession>A0A7J7IXZ8</accession>
<dbReference type="FunFam" id="3.40.630.10:FF:000084">
    <property type="entry name" value="Carboxypeptidase B2"/>
    <property type="match status" value="1"/>
</dbReference>
<evidence type="ECO:0000313" key="15">
    <source>
        <dbReference type="Proteomes" id="UP000593567"/>
    </source>
</evidence>
<dbReference type="AlphaFoldDB" id="A0A7J7IXZ8"/>
<dbReference type="PANTHER" id="PTHR11705:SF140">
    <property type="entry name" value="FI02848P-RELATED"/>
    <property type="match status" value="1"/>
</dbReference>
<evidence type="ECO:0000256" key="4">
    <source>
        <dbReference type="ARBA" id="ARBA00022670"/>
    </source>
</evidence>
<feature type="chain" id="PRO_5029881010" description="Peptidase M14 domain-containing protein" evidence="12">
    <location>
        <begin position="24"/>
        <end position="619"/>
    </location>
</feature>
<keyword evidence="6 12" id="KW-0732">Signal</keyword>
<keyword evidence="15" id="KW-1185">Reference proteome</keyword>
<dbReference type="PRINTS" id="PR00765">
    <property type="entry name" value="CRBOXYPTASEA"/>
</dbReference>
<dbReference type="GO" id="GO:0008270">
    <property type="term" value="F:zinc ion binding"/>
    <property type="evidence" value="ECO:0007669"/>
    <property type="project" value="InterPro"/>
</dbReference>
<feature type="compositionally biased region" description="Polar residues" evidence="11">
    <location>
        <begin position="521"/>
        <end position="543"/>
    </location>
</feature>
<dbReference type="GO" id="GO:0005615">
    <property type="term" value="C:extracellular space"/>
    <property type="evidence" value="ECO:0007669"/>
    <property type="project" value="TreeGrafter"/>
</dbReference>
<dbReference type="SMART" id="SM00631">
    <property type="entry name" value="Zn_pept"/>
    <property type="match status" value="1"/>
</dbReference>
<dbReference type="Proteomes" id="UP000593567">
    <property type="component" value="Unassembled WGS sequence"/>
</dbReference>
<dbReference type="CDD" id="cd03860">
    <property type="entry name" value="M14_CP_A-B_like"/>
    <property type="match status" value="1"/>
</dbReference>
<dbReference type="GO" id="GO:0004181">
    <property type="term" value="F:metallocarboxypeptidase activity"/>
    <property type="evidence" value="ECO:0007669"/>
    <property type="project" value="InterPro"/>
</dbReference>
<evidence type="ECO:0000256" key="9">
    <source>
        <dbReference type="ARBA" id="ARBA00023049"/>
    </source>
</evidence>
<evidence type="ECO:0000256" key="5">
    <source>
        <dbReference type="ARBA" id="ARBA00022723"/>
    </source>
</evidence>
<reference evidence="14" key="1">
    <citation type="submission" date="2020-06" db="EMBL/GenBank/DDBJ databases">
        <title>Draft genome of Bugula neritina, a colonial animal packing powerful symbionts and potential medicines.</title>
        <authorList>
            <person name="Rayko M."/>
        </authorList>
    </citation>
    <scope>NUCLEOTIDE SEQUENCE [LARGE SCALE GENOMIC DNA]</scope>
    <source>
        <strain evidence="14">Kwan_BN1</strain>
    </source>
</reference>
<dbReference type="InterPro" id="IPR000834">
    <property type="entry name" value="Peptidase_M14"/>
</dbReference>
<evidence type="ECO:0000256" key="10">
    <source>
        <dbReference type="PROSITE-ProRule" id="PRU01379"/>
    </source>
</evidence>
<evidence type="ECO:0000256" key="2">
    <source>
        <dbReference type="ARBA" id="ARBA00005988"/>
    </source>
</evidence>
<feature type="signal peptide" evidence="12">
    <location>
        <begin position="1"/>
        <end position="23"/>
    </location>
</feature>
<proteinExistence type="inferred from homology"/>
<dbReference type="EMBL" id="VXIV02003311">
    <property type="protein sequence ID" value="KAF6018427.1"/>
    <property type="molecule type" value="Genomic_DNA"/>
</dbReference>
<comment type="cofactor">
    <cofactor evidence="1">
        <name>Zn(2+)</name>
        <dbReference type="ChEBI" id="CHEBI:29105"/>
    </cofactor>
</comment>
<comment type="caution">
    <text evidence="14">The sequence shown here is derived from an EMBL/GenBank/DDBJ whole genome shotgun (WGS) entry which is preliminary data.</text>
</comment>
<evidence type="ECO:0000313" key="14">
    <source>
        <dbReference type="EMBL" id="KAF6018427.1"/>
    </source>
</evidence>
<dbReference type="Gene3D" id="3.40.630.10">
    <property type="entry name" value="Zn peptidases"/>
    <property type="match status" value="1"/>
</dbReference>
<evidence type="ECO:0000256" key="3">
    <source>
        <dbReference type="ARBA" id="ARBA00022645"/>
    </source>
</evidence>
<evidence type="ECO:0000256" key="1">
    <source>
        <dbReference type="ARBA" id="ARBA00001947"/>
    </source>
</evidence>
<keyword evidence="4" id="KW-0645">Protease</keyword>
<dbReference type="PROSITE" id="PS52035">
    <property type="entry name" value="PEPTIDASE_M14"/>
    <property type="match status" value="1"/>
</dbReference>
<dbReference type="OrthoDB" id="3626597at2759"/>
<comment type="similarity">
    <text evidence="2 10">Belongs to the peptidase M14 family.</text>
</comment>
<dbReference type="Pfam" id="PF00246">
    <property type="entry name" value="Peptidase_M14"/>
    <property type="match status" value="1"/>
</dbReference>
<feature type="region of interest" description="Disordered" evidence="11">
    <location>
        <begin position="519"/>
        <end position="543"/>
    </location>
</feature>
<keyword evidence="5" id="KW-0479">Metal-binding</keyword>
<evidence type="ECO:0000259" key="13">
    <source>
        <dbReference type="PROSITE" id="PS52035"/>
    </source>
</evidence>
<gene>
    <name evidence="14" type="ORF">EB796_023283</name>
</gene>
<protein>
    <recommendedName>
        <fullName evidence="13">Peptidase M14 domain-containing protein</fullName>
    </recommendedName>
</protein>
<evidence type="ECO:0000256" key="11">
    <source>
        <dbReference type="SAM" id="MobiDB-lite"/>
    </source>
</evidence>
<evidence type="ECO:0000256" key="8">
    <source>
        <dbReference type="ARBA" id="ARBA00022833"/>
    </source>
</evidence>
<feature type="domain" description="Peptidase M14" evidence="13">
    <location>
        <begin position="129"/>
        <end position="426"/>
    </location>
</feature>